<comment type="similarity">
    <text evidence="1">Belongs to the phosphoglycerate mutase family.</text>
</comment>
<dbReference type="InterPro" id="IPR050275">
    <property type="entry name" value="PGM_Phosphatase"/>
</dbReference>
<dbReference type="GO" id="GO:0005737">
    <property type="term" value="C:cytoplasm"/>
    <property type="evidence" value="ECO:0007669"/>
    <property type="project" value="TreeGrafter"/>
</dbReference>
<dbReference type="GO" id="GO:0016791">
    <property type="term" value="F:phosphatase activity"/>
    <property type="evidence" value="ECO:0007669"/>
    <property type="project" value="TreeGrafter"/>
</dbReference>
<dbReference type="EMBL" id="KK914240">
    <property type="protein sequence ID" value="KDP44877.1"/>
    <property type="molecule type" value="Genomic_DNA"/>
</dbReference>
<dbReference type="Proteomes" id="UP000027138">
    <property type="component" value="Unassembled WGS sequence"/>
</dbReference>
<gene>
    <name evidence="2" type="ORF">JCGZ_01377</name>
</gene>
<name>A0A067L8Z6_JATCU</name>
<sequence length="230" mass="26209">MDMNTNSAAVQKSLFPLSHSKILHLVRHAQGDHNVAGEKDHDALLSPEFFDAHLSPLGLQQVSNLRNHVHESRLLRRIKLVITSPLFRAMQTAVGVFGEGTSDFQCPPILAVEYCRERTGVHPCDKRRPISESRSHFPQIDFSLIESDDDILWKADHRETDEEVAARGMKFSNWLNTRQETEIAIVTHNRFLQQTLSALTTDCNSSVRTEICKEFGNCELRSMVLVDKRY</sequence>
<dbReference type="Pfam" id="PF00300">
    <property type="entry name" value="His_Phos_1"/>
    <property type="match status" value="1"/>
</dbReference>
<evidence type="ECO:0000313" key="2">
    <source>
        <dbReference type="EMBL" id="KDP44877.1"/>
    </source>
</evidence>
<dbReference type="Gene3D" id="3.40.50.1240">
    <property type="entry name" value="Phosphoglycerate mutase-like"/>
    <property type="match status" value="1"/>
</dbReference>
<proteinExistence type="inferred from homology"/>
<dbReference type="SUPFAM" id="SSF53254">
    <property type="entry name" value="Phosphoglycerate mutase-like"/>
    <property type="match status" value="1"/>
</dbReference>
<dbReference type="InterPro" id="IPR013078">
    <property type="entry name" value="His_Pase_superF_clade-1"/>
</dbReference>
<dbReference type="CDD" id="cd07067">
    <property type="entry name" value="HP_PGM_like"/>
    <property type="match status" value="1"/>
</dbReference>
<dbReference type="AlphaFoldDB" id="A0A067L8Z6"/>
<dbReference type="InterPro" id="IPR029033">
    <property type="entry name" value="His_PPase_superfam"/>
</dbReference>
<dbReference type="OrthoDB" id="496981at2759"/>
<dbReference type="SMART" id="SM00855">
    <property type="entry name" value="PGAM"/>
    <property type="match status" value="1"/>
</dbReference>
<reference evidence="2 3" key="1">
    <citation type="journal article" date="2014" name="PLoS ONE">
        <title>Global Analysis of Gene Expression Profiles in Physic Nut (Jatropha curcas L.) Seedlings Exposed to Salt Stress.</title>
        <authorList>
            <person name="Zhang L."/>
            <person name="Zhang C."/>
            <person name="Wu P."/>
            <person name="Chen Y."/>
            <person name="Li M."/>
            <person name="Jiang H."/>
            <person name="Wu G."/>
        </authorList>
    </citation>
    <scope>NUCLEOTIDE SEQUENCE [LARGE SCALE GENOMIC DNA]</scope>
    <source>
        <strain evidence="3">cv. GZQX0401</strain>
        <tissue evidence="2">Young leaves</tissue>
    </source>
</reference>
<accession>A0A067L8Z6</accession>
<dbReference type="PANTHER" id="PTHR48100:SF64">
    <property type="entry name" value="PHOSPHOGLYCERATE MUTASE-LIKE PROTEIN"/>
    <property type="match status" value="1"/>
</dbReference>
<evidence type="ECO:0000313" key="3">
    <source>
        <dbReference type="Proteomes" id="UP000027138"/>
    </source>
</evidence>
<dbReference type="PANTHER" id="PTHR48100">
    <property type="entry name" value="BROAD-SPECIFICITY PHOSPHATASE YOR283W-RELATED"/>
    <property type="match status" value="1"/>
</dbReference>
<evidence type="ECO:0008006" key="4">
    <source>
        <dbReference type="Google" id="ProtNLM"/>
    </source>
</evidence>
<evidence type="ECO:0000256" key="1">
    <source>
        <dbReference type="ARBA" id="ARBA00038362"/>
    </source>
</evidence>
<dbReference type="KEGG" id="jcu:105647123"/>
<keyword evidence="3" id="KW-1185">Reference proteome</keyword>
<organism evidence="2 3">
    <name type="scientific">Jatropha curcas</name>
    <name type="common">Barbados nut</name>
    <dbReference type="NCBI Taxonomy" id="180498"/>
    <lineage>
        <taxon>Eukaryota</taxon>
        <taxon>Viridiplantae</taxon>
        <taxon>Streptophyta</taxon>
        <taxon>Embryophyta</taxon>
        <taxon>Tracheophyta</taxon>
        <taxon>Spermatophyta</taxon>
        <taxon>Magnoliopsida</taxon>
        <taxon>eudicotyledons</taxon>
        <taxon>Gunneridae</taxon>
        <taxon>Pentapetalae</taxon>
        <taxon>rosids</taxon>
        <taxon>fabids</taxon>
        <taxon>Malpighiales</taxon>
        <taxon>Euphorbiaceae</taxon>
        <taxon>Crotonoideae</taxon>
        <taxon>Jatropheae</taxon>
        <taxon>Jatropha</taxon>
    </lineage>
</organism>
<protein>
    <recommendedName>
        <fullName evidence="4">Phosphoglycerate mutase-like protein 1</fullName>
    </recommendedName>
</protein>